<dbReference type="EMBL" id="JGZK01000003">
    <property type="protein sequence ID" value="KFI87056.1"/>
    <property type="molecule type" value="Genomic_DNA"/>
</dbReference>
<evidence type="ECO:0000313" key="3">
    <source>
        <dbReference type="EMBL" id="KFI87056.1"/>
    </source>
</evidence>
<sequence>MREGSKSRKPIILMVGFIVIAAVVFAGAFAVGRVTKDPTTDQSYKEVTSQVTKTENQIKANRSTTKELTKKRDELREDLAEEKKQAEADRKVFEQYGGDAQAGKPALIVESISPDEDPLYAATGGSIDLYYYPKFTVRNNTGHVLLGAVVKYTIIGSNGNVLDGEGNAYVSNVVVYPGKTVVAEDMVKDAGFSGATIKPVSFNATVADSKDSDSTKTIDAQYADDVKTVTIP</sequence>
<dbReference type="RefSeq" id="WP_150335268.1">
    <property type="nucleotide sequence ID" value="NZ_JDUW01000001.1"/>
</dbReference>
<name>A0A087CUV6_9BIFI</name>
<feature type="coiled-coil region" evidence="1">
    <location>
        <begin position="58"/>
        <end position="96"/>
    </location>
</feature>
<dbReference type="AlphaFoldDB" id="A0A087CUV6"/>
<dbReference type="Proteomes" id="UP000028984">
    <property type="component" value="Unassembled WGS sequence"/>
</dbReference>
<reference evidence="3 4" key="1">
    <citation type="submission" date="2014-03" db="EMBL/GenBank/DDBJ databases">
        <title>Genomics of Bifidobacteria.</title>
        <authorList>
            <person name="Ventura M."/>
            <person name="Milani C."/>
            <person name="Lugli G.A."/>
        </authorList>
    </citation>
    <scope>NUCLEOTIDE SEQUENCE [LARGE SCALE GENOMIC DNA]</scope>
    <source>
        <strain evidence="3 4">DSM 23975</strain>
    </source>
</reference>
<accession>A0A087CUV6</accession>
<evidence type="ECO:0000256" key="1">
    <source>
        <dbReference type="SAM" id="Coils"/>
    </source>
</evidence>
<gene>
    <name evidence="3" type="ORF">BREU_0073</name>
</gene>
<comment type="caution">
    <text evidence="3">The sequence shown here is derived from an EMBL/GenBank/DDBJ whole genome shotgun (WGS) entry which is preliminary data.</text>
</comment>
<dbReference type="OrthoDB" id="3232632at2"/>
<evidence type="ECO:0000313" key="4">
    <source>
        <dbReference type="Proteomes" id="UP000028984"/>
    </source>
</evidence>
<keyword evidence="2" id="KW-0812">Transmembrane</keyword>
<feature type="transmembrane region" description="Helical" evidence="2">
    <location>
        <begin position="12"/>
        <end position="32"/>
    </location>
</feature>
<keyword evidence="4" id="KW-1185">Reference proteome</keyword>
<keyword evidence="1" id="KW-0175">Coiled coil</keyword>
<organism evidence="3 4">
    <name type="scientific">Bifidobacterium reuteri DSM 23975</name>
    <dbReference type="NCBI Taxonomy" id="1437610"/>
    <lineage>
        <taxon>Bacteria</taxon>
        <taxon>Bacillati</taxon>
        <taxon>Actinomycetota</taxon>
        <taxon>Actinomycetes</taxon>
        <taxon>Bifidobacteriales</taxon>
        <taxon>Bifidobacteriaceae</taxon>
        <taxon>Bifidobacterium</taxon>
    </lineage>
</organism>
<keyword evidence="2" id="KW-1133">Transmembrane helix</keyword>
<protein>
    <submittedName>
        <fullName evidence="3">Uncharacterized protein</fullName>
    </submittedName>
</protein>
<dbReference type="eggNOG" id="ENOG5031004">
    <property type="taxonomic scope" value="Bacteria"/>
</dbReference>
<evidence type="ECO:0000256" key="2">
    <source>
        <dbReference type="SAM" id="Phobius"/>
    </source>
</evidence>
<proteinExistence type="predicted"/>
<dbReference type="STRING" id="1437610.BREU_0073"/>
<keyword evidence="2" id="KW-0472">Membrane</keyword>